<dbReference type="PANTHER" id="PTHR21092:SF0">
    <property type="entry name" value="NICASTRIN"/>
    <property type="match status" value="1"/>
</dbReference>
<dbReference type="Pfam" id="PF18266">
    <property type="entry name" value="Ncstrn_small"/>
    <property type="match status" value="1"/>
</dbReference>
<reference evidence="13" key="1">
    <citation type="journal article" date="2021" name="Sci. Rep.">
        <title>Diploid genomic architecture of Nitzschia inconspicua, an elite biomass production diatom.</title>
        <authorList>
            <person name="Oliver A."/>
            <person name="Podell S."/>
            <person name="Pinowska A."/>
            <person name="Traller J.C."/>
            <person name="Smith S.R."/>
            <person name="McClure R."/>
            <person name="Beliaev A."/>
            <person name="Bohutskyi P."/>
            <person name="Hill E.A."/>
            <person name="Rabines A."/>
            <person name="Zheng H."/>
            <person name="Allen L.Z."/>
            <person name="Kuo A."/>
            <person name="Grigoriev I.V."/>
            <person name="Allen A.E."/>
            <person name="Hazlebeck D."/>
            <person name="Allen E.E."/>
        </authorList>
    </citation>
    <scope>NUCLEOTIDE SEQUENCE</scope>
    <source>
        <strain evidence="13">Hildebrandi</strain>
    </source>
</reference>
<keyword evidence="4 10" id="KW-0812">Transmembrane</keyword>
<comment type="caution">
    <text evidence="13">The sequence shown here is derived from an EMBL/GenBank/DDBJ whole genome shotgun (WGS) entry which is preliminary data.</text>
</comment>
<dbReference type="OrthoDB" id="10265862at2759"/>
<comment type="similarity">
    <text evidence="2">Belongs to the nicastrin family.</text>
</comment>
<protein>
    <recommendedName>
        <fullName evidence="3">Nicastrin</fullName>
    </recommendedName>
</protein>
<evidence type="ECO:0000259" key="12">
    <source>
        <dbReference type="Pfam" id="PF18266"/>
    </source>
</evidence>
<evidence type="ECO:0000256" key="11">
    <source>
        <dbReference type="SAM" id="SignalP"/>
    </source>
</evidence>
<evidence type="ECO:0000256" key="8">
    <source>
        <dbReference type="ARBA" id="ARBA00023136"/>
    </source>
</evidence>
<evidence type="ECO:0000256" key="3">
    <source>
        <dbReference type="ARBA" id="ARBA00015303"/>
    </source>
</evidence>
<evidence type="ECO:0000256" key="9">
    <source>
        <dbReference type="ARBA" id="ARBA00023180"/>
    </source>
</evidence>
<sequence>MNFRGLLWSLFATSHIIDATDEHTSLDEPFQSSFHHLQHSPCVTLYHRNGRAGCGTIDRETQAGPIYYYDGSGVPNGRDFVAVIEEHQLTSTVINSLLSSNVNGNLKGIMVLNGTDADSSNDYASQGPIYPLGYSTPSQGISYGNNAFPWNAKGDGLIQYDLYGVPLVYINEYETSYYIRNAAKNRNKASEIYTQFNYYMGPDGINSKDCLQWHDANSGKWNPRCLPLGGVSVWGFAGSPPKKSNHNYPENYDENAANGGGRELANNGYYSASSSSSTGLFNVYKPAIVVGTSTDSTSMFHDLVPGANEGASNTLTLLMAAYLIGKSVDDATLDALPNRIVFGFFDGEAYGYLGSRRFVKDVLNFGCGEGLRVRSVAKDDTSDMACLYPMRPSMRFKDLNEIAAFLTVDQVGIPVGDGNLFVHNSGEGGMGTFLANVMKYSGTSYFKATASAAGNNANEYPYPPTPLSSVLSVTGGNVGGAVLSGYDYAFNKRPPYQSHLNWIQNQDMNLKSIASAATILARTALAGAYDNGSYDYETASSYAKNLISELSIDNEVLLELANCLFVDGKCNLLNKFASMDAANERAKTNFDIGVGSSLGKPPNYYVGVYNTANGQPFVRVGGEVFGAYQGNDYGNNKNDAIGMQPKMLQQAIRNMLDTFLGKGSMVNAEGSEVSARACSTASDCSNVQYCSTDADSATCSANKVCVCKRGFYHVALDEAINAAPNNSTGYFEMSSSDAGASPLWTEPYWNNVGVKMYRYSSSNPGVFVLLGGAIFLGACFFVVVLLKVAMKKQKLY</sequence>
<evidence type="ECO:0000256" key="6">
    <source>
        <dbReference type="ARBA" id="ARBA00022976"/>
    </source>
</evidence>
<keyword evidence="6" id="KW-0914">Notch signaling pathway</keyword>
<evidence type="ECO:0000256" key="2">
    <source>
        <dbReference type="ARBA" id="ARBA00007717"/>
    </source>
</evidence>
<dbReference type="InterPro" id="IPR041084">
    <property type="entry name" value="Ncstrn_small"/>
</dbReference>
<dbReference type="EMBL" id="JAGRRH010000013">
    <property type="protein sequence ID" value="KAG7359711.1"/>
    <property type="molecule type" value="Genomic_DNA"/>
</dbReference>
<accession>A0A9K3PUB3</accession>
<feature type="domain" description="Nicastrin small lobe" evidence="12">
    <location>
        <begin position="41"/>
        <end position="190"/>
    </location>
</feature>
<dbReference type="GO" id="GO:0016485">
    <property type="term" value="P:protein processing"/>
    <property type="evidence" value="ECO:0007669"/>
    <property type="project" value="InterPro"/>
</dbReference>
<gene>
    <name evidence="13" type="ORF">IV203_034809</name>
</gene>
<comment type="subcellular location">
    <subcellularLocation>
        <location evidence="1">Membrane</location>
        <topology evidence="1">Single-pass type I membrane protein</topology>
    </subcellularLocation>
</comment>
<evidence type="ECO:0000256" key="4">
    <source>
        <dbReference type="ARBA" id="ARBA00022692"/>
    </source>
</evidence>
<reference evidence="13" key="2">
    <citation type="submission" date="2021-04" db="EMBL/GenBank/DDBJ databases">
        <authorList>
            <person name="Podell S."/>
        </authorList>
    </citation>
    <scope>NUCLEOTIDE SEQUENCE</scope>
    <source>
        <strain evidence="13">Hildebrandi</strain>
    </source>
</reference>
<evidence type="ECO:0000256" key="7">
    <source>
        <dbReference type="ARBA" id="ARBA00022989"/>
    </source>
</evidence>
<feature type="transmembrane region" description="Helical" evidence="10">
    <location>
        <begin position="765"/>
        <end position="786"/>
    </location>
</feature>
<dbReference type="Proteomes" id="UP000693970">
    <property type="component" value="Unassembled WGS sequence"/>
</dbReference>
<evidence type="ECO:0000256" key="10">
    <source>
        <dbReference type="SAM" id="Phobius"/>
    </source>
</evidence>
<evidence type="ECO:0000313" key="13">
    <source>
        <dbReference type="EMBL" id="KAG7359711.1"/>
    </source>
</evidence>
<keyword evidence="14" id="KW-1185">Reference proteome</keyword>
<name>A0A9K3PUB3_9STRA</name>
<keyword evidence="8 10" id="KW-0472">Membrane</keyword>
<feature type="chain" id="PRO_5039889595" description="Nicastrin" evidence="11">
    <location>
        <begin position="20"/>
        <end position="796"/>
    </location>
</feature>
<dbReference type="GO" id="GO:0005886">
    <property type="term" value="C:plasma membrane"/>
    <property type="evidence" value="ECO:0007669"/>
    <property type="project" value="UniProtKB-ARBA"/>
</dbReference>
<dbReference type="PANTHER" id="PTHR21092">
    <property type="entry name" value="NICASTRIN"/>
    <property type="match status" value="1"/>
</dbReference>
<keyword evidence="9" id="KW-0325">Glycoprotein</keyword>
<feature type="signal peptide" evidence="11">
    <location>
        <begin position="1"/>
        <end position="19"/>
    </location>
</feature>
<keyword evidence="5 11" id="KW-0732">Signal</keyword>
<dbReference type="InterPro" id="IPR008710">
    <property type="entry name" value="Nicastrin"/>
</dbReference>
<proteinExistence type="inferred from homology"/>
<organism evidence="13 14">
    <name type="scientific">Nitzschia inconspicua</name>
    <dbReference type="NCBI Taxonomy" id="303405"/>
    <lineage>
        <taxon>Eukaryota</taxon>
        <taxon>Sar</taxon>
        <taxon>Stramenopiles</taxon>
        <taxon>Ochrophyta</taxon>
        <taxon>Bacillariophyta</taxon>
        <taxon>Bacillariophyceae</taxon>
        <taxon>Bacillariophycidae</taxon>
        <taxon>Bacillariales</taxon>
        <taxon>Bacillariaceae</taxon>
        <taxon>Nitzschia</taxon>
    </lineage>
</organism>
<keyword evidence="7 10" id="KW-1133">Transmembrane helix</keyword>
<dbReference type="AlphaFoldDB" id="A0A9K3PUB3"/>
<dbReference type="Pfam" id="PF05450">
    <property type="entry name" value="Nicastrin"/>
    <property type="match status" value="1"/>
</dbReference>
<evidence type="ECO:0000256" key="5">
    <source>
        <dbReference type="ARBA" id="ARBA00022729"/>
    </source>
</evidence>
<dbReference type="GO" id="GO:0007219">
    <property type="term" value="P:Notch signaling pathway"/>
    <property type="evidence" value="ECO:0007669"/>
    <property type="project" value="UniProtKB-KW"/>
</dbReference>
<evidence type="ECO:0000256" key="1">
    <source>
        <dbReference type="ARBA" id="ARBA00004479"/>
    </source>
</evidence>
<evidence type="ECO:0000313" key="14">
    <source>
        <dbReference type="Proteomes" id="UP000693970"/>
    </source>
</evidence>